<accession>A0A8S9T6Y5</accession>
<dbReference type="GO" id="GO:0005524">
    <property type="term" value="F:ATP binding"/>
    <property type="evidence" value="ECO:0007669"/>
    <property type="project" value="UniProtKB-KW"/>
</dbReference>
<evidence type="ECO:0000256" key="3">
    <source>
        <dbReference type="ARBA" id="ARBA00006402"/>
    </source>
</evidence>
<dbReference type="CDD" id="cd00082">
    <property type="entry name" value="HisKA"/>
    <property type="match status" value="1"/>
</dbReference>
<keyword evidence="11" id="KW-0472">Membrane</keyword>
<dbReference type="Gene3D" id="1.10.287.130">
    <property type="match status" value="1"/>
</dbReference>
<sequence>MGIYGDVATFKPSLSLVIIMNSTSLIDQLRAVLGKMEVALGAIADAIIWTNSQGKVQWCNAAFDKLVNKPHILVLNTNLQDLLPLTLAGQAVLPESYPNLKILSGDYTTTEYEFQQGDRSLILEISGNCAQLANGEVSAVLVIRDATKAKQLEAERQKAEHQRAETLSLLQATLEATADGILVVDRNLNVPLFNQKFLQMWSMPEGLLLPSKGEERLKFMAEQTRDPKAYLAKIKELLFDNPQLEACDIVELTDGRIFERYSHPQWNGNEIIGRVWSFREITARKQAEETLRITKEAAETANRAKSAFLANMSHELRTPLNSILGFAQLMERDPTLTEKQRESLETINRSGKHLLNLINDVLEMSKIEAGRIELNPVSFDLYQMFYSLQEMFQERSQAKHLSLEVEIAPNVPRHIVTDECKLQQVLINLLGNAIKFTNVGGVTLRVKLGTENADSQSSISNCQYQIAFEIEDTGRGIASEELNKLFKPFMQTKSGIQVKEGTGLGLTISRQFVQLMGGDIRLTSEVDRGSTFYFDIQVELAQPSEVASPSPVERVIGLGAGQAVYRILVVDDRKENCDLLTQLLSTVGFETRAAANGQEAIVQWEAWHPHLIFMDMRMPVMNGYEATRKIRDREQLRVTSLQSQSTVIIALTASTFEENKSNILAAGCNDIICKPYREEIIFQTIAEYLKVQYIYENKNLAERKQKKISSSTFYCQSFLALMPKEWVTSLHLAAVEVDAGLILQLIEKIPEKYVVLAKELTNLVQNFCFDEILELVEENSNK</sequence>
<dbReference type="SUPFAM" id="SSF52172">
    <property type="entry name" value="CheY-like"/>
    <property type="match status" value="1"/>
</dbReference>
<dbReference type="PANTHER" id="PTHR45339">
    <property type="entry name" value="HYBRID SIGNAL TRANSDUCTION HISTIDINE KINASE J"/>
    <property type="match status" value="1"/>
</dbReference>
<comment type="similarity">
    <text evidence="3">In the N-terminal section; belongs to the phytochrome family.</text>
</comment>
<dbReference type="Gene3D" id="3.30.450.20">
    <property type="entry name" value="PAS domain"/>
    <property type="match status" value="2"/>
</dbReference>
<dbReference type="InterPro" id="IPR003661">
    <property type="entry name" value="HisK_dim/P_dom"/>
</dbReference>
<dbReference type="Gene3D" id="3.40.50.2300">
    <property type="match status" value="1"/>
</dbReference>
<dbReference type="Pfam" id="PF02518">
    <property type="entry name" value="HATPase_c"/>
    <property type="match status" value="1"/>
</dbReference>
<dbReference type="PROSITE" id="PS50110">
    <property type="entry name" value="RESPONSE_REGULATORY"/>
    <property type="match status" value="1"/>
</dbReference>
<evidence type="ECO:0000256" key="13">
    <source>
        <dbReference type="ARBA" id="ARBA00074306"/>
    </source>
</evidence>
<dbReference type="FunFam" id="1.10.287.130:FF:000038">
    <property type="entry name" value="Sensory transduction histidine kinase"/>
    <property type="match status" value="1"/>
</dbReference>
<dbReference type="SUPFAM" id="SSF55785">
    <property type="entry name" value="PYP-like sensor domain (PAS domain)"/>
    <property type="match status" value="2"/>
</dbReference>
<dbReference type="InterPro" id="IPR036097">
    <property type="entry name" value="HisK_dim/P_sf"/>
</dbReference>
<proteinExistence type="inferred from homology"/>
<keyword evidence="9" id="KW-0067">ATP-binding</keyword>
<evidence type="ECO:0000256" key="8">
    <source>
        <dbReference type="ARBA" id="ARBA00022777"/>
    </source>
</evidence>
<evidence type="ECO:0000256" key="6">
    <source>
        <dbReference type="ARBA" id="ARBA00022679"/>
    </source>
</evidence>
<dbReference type="Pfam" id="PF00512">
    <property type="entry name" value="HisKA"/>
    <property type="match status" value="1"/>
</dbReference>
<dbReference type="FunFam" id="3.30.565.10:FF:000010">
    <property type="entry name" value="Sensor histidine kinase RcsC"/>
    <property type="match status" value="1"/>
</dbReference>
<dbReference type="Proteomes" id="UP000029738">
    <property type="component" value="Unassembled WGS sequence"/>
</dbReference>
<dbReference type="SMART" id="SM00448">
    <property type="entry name" value="REC"/>
    <property type="match status" value="1"/>
</dbReference>
<evidence type="ECO:0000256" key="11">
    <source>
        <dbReference type="ARBA" id="ARBA00023136"/>
    </source>
</evidence>
<dbReference type="EMBL" id="JHEG04000001">
    <property type="protein sequence ID" value="KAF3888321.1"/>
    <property type="molecule type" value="Genomic_DNA"/>
</dbReference>
<keyword evidence="5 14" id="KW-0597">Phosphoprotein</keyword>
<evidence type="ECO:0000256" key="10">
    <source>
        <dbReference type="ARBA" id="ARBA00023012"/>
    </source>
</evidence>
<evidence type="ECO:0000256" key="12">
    <source>
        <dbReference type="ARBA" id="ARBA00023306"/>
    </source>
</evidence>
<dbReference type="Pfam" id="PF00072">
    <property type="entry name" value="Response_reg"/>
    <property type="match status" value="1"/>
</dbReference>
<keyword evidence="6" id="KW-0808">Transferase</keyword>
<feature type="domain" description="Histidine kinase" evidence="16">
    <location>
        <begin position="311"/>
        <end position="540"/>
    </location>
</feature>
<evidence type="ECO:0000256" key="2">
    <source>
        <dbReference type="ARBA" id="ARBA00004370"/>
    </source>
</evidence>
<dbReference type="GO" id="GO:0000155">
    <property type="term" value="F:phosphorelay sensor kinase activity"/>
    <property type="evidence" value="ECO:0007669"/>
    <property type="project" value="InterPro"/>
</dbReference>
<keyword evidence="19" id="KW-1185">Reference proteome</keyword>
<dbReference type="PROSITE" id="PS50109">
    <property type="entry name" value="HIS_KIN"/>
    <property type="match status" value="1"/>
</dbReference>
<feature type="domain" description="Response regulatory" evidence="17">
    <location>
        <begin position="566"/>
        <end position="689"/>
    </location>
</feature>
<evidence type="ECO:0000313" key="18">
    <source>
        <dbReference type="EMBL" id="KAF3888321.1"/>
    </source>
</evidence>
<evidence type="ECO:0000313" key="19">
    <source>
        <dbReference type="Proteomes" id="UP000029738"/>
    </source>
</evidence>
<feature type="modified residue" description="4-aspartylphosphate" evidence="14">
    <location>
        <position position="615"/>
    </location>
</feature>
<keyword evidence="12" id="KW-0131">Cell cycle</keyword>
<keyword evidence="10" id="KW-0902">Two-component regulatory system</keyword>
<organism evidence="18 19">
    <name type="scientific">Tolypothrix bouteillei VB521301</name>
    <dbReference type="NCBI Taxonomy" id="1479485"/>
    <lineage>
        <taxon>Bacteria</taxon>
        <taxon>Bacillati</taxon>
        <taxon>Cyanobacteriota</taxon>
        <taxon>Cyanophyceae</taxon>
        <taxon>Nostocales</taxon>
        <taxon>Tolypothrichaceae</taxon>
        <taxon>Tolypothrix</taxon>
    </lineage>
</organism>
<evidence type="ECO:0000259" key="16">
    <source>
        <dbReference type="PROSITE" id="PS50109"/>
    </source>
</evidence>
<dbReference type="InterPro" id="IPR003594">
    <property type="entry name" value="HATPase_dom"/>
</dbReference>
<dbReference type="SUPFAM" id="SSF55874">
    <property type="entry name" value="ATPase domain of HSP90 chaperone/DNA topoisomerase II/histidine kinase"/>
    <property type="match status" value="1"/>
</dbReference>
<evidence type="ECO:0000256" key="1">
    <source>
        <dbReference type="ARBA" id="ARBA00000085"/>
    </source>
</evidence>
<dbReference type="SMART" id="SM00387">
    <property type="entry name" value="HATPase_c"/>
    <property type="match status" value="1"/>
</dbReference>
<dbReference type="SMART" id="SM00388">
    <property type="entry name" value="HisKA"/>
    <property type="match status" value="1"/>
</dbReference>
<evidence type="ECO:0000256" key="7">
    <source>
        <dbReference type="ARBA" id="ARBA00022741"/>
    </source>
</evidence>
<keyword evidence="7" id="KW-0547">Nucleotide-binding</keyword>
<dbReference type="CDD" id="cd17546">
    <property type="entry name" value="REC_hyHK_CKI1_RcsC-like"/>
    <property type="match status" value="1"/>
</dbReference>
<dbReference type="GO" id="GO:0016020">
    <property type="term" value="C:membrane"/>
    <property type="evidence" value="ECO:0007669"/>
    <property type="project" value="UniProtKB-SubCell"/>
</dbReference>
<evidence type="ECO:0000256" key="4">
    <source>
        <dbReference type="ARBA" id="ARBA00012438"/>
    </source>
</evidence>
<dbReference type="Gene3D" id="3.30.565.10">
    <property type="entry name" value="Histidine kinase-like ATPase, C-terminal domain"/>
    <property type="match status" value="1"/>
</dbReference>
<dbReference type="InterPro" id="IPR036890">
    <property type="entry name" value="HATPase_C_sf"/>
</dbReference>
<dbReference type="InterPro" id="IPR004358">
    <property type="entry name" value="Sig_transdc_His_kin-like_C"/>
</dbReference>
<keyword evidence="15" id="KW-0175">Coiled coil</keyword>
<reference evidence="18" key="2">
    <citation type="submission" date="2019-11" db="EMBL/GenBank/DDBJ databases">
        <title>Improved Assembly of Tolypothrix boutellei genome.</title>
        <authorList>
            <person name="Sarangi A.N."/>
            <person name="Mukherjee M."/>
            <person name="Ghosh S."/>
            <person name="Singh D."/>
            <person name="Das A."/>
            <person name="Kant S."/>
            <person name="Prusty A."/>
            <person name="Tripathy S."/>
        </authorList>
    </citation>
    <scope>NUCLEOTIDE SEQUENCE</scope>
    <source>
        <strain evidence="18">VB521301</strain>
    </source>
</reference>
<dbReference type="AlphaFoldDB" id="A0A8S9T6Y5"/>
<dbReference type="CDD" id="cd16922">
    <property type="entry name" value="HATPase_EvgS-ArcB-TorS-like"/>
    <property type="match status" value="1"/>
</dbReference>
<comment type="caution">
    <text evidence="18">The sequence shown here is derived from an EMBL/GenBank/DDBJ whole genome shotgun (WGS) entry which is preliminary data.</text>
</comment>
<dbReference type="InterPro" id="IPR035965">
    <property type="entry name" value="PAS-like_dom_sf"/>
</dbReference>
<evidence type="ECO:0000256" key="5">
    <source>
        <dbReference type="ARBA" id="ARBA00022553"/>
    </source>
</evidence>
<dbReference type="InterPro" id="IPR005467">
    <property type="entry name" value="His_kinase_dom"/>
</dbReference>
<gene>
    <name evidence="18" type="ORF">DA73_0400024640</name>
</gene>
<evidence type="ECO:0000256" key="9">
    <source>
        <dbReference type="ARBA" id="ARBA00022840"/>
    </source>
</evidence>
<dbReference type="InterPro" id="IPR001789">
    <property type="entry name" value="Sig_transdc_resp-reg_receiver"/>
</dbReference>
<name>A0A8S9T6Y5_9CYAN</name>
<dbReference type="SUPFAM" id="SSF47384">
    <property type="entry name" value="Homodimeric domain of signal transducing histidine kinase"/>
    <property type="match status" value="1"/>
</dbReference>
<dbReference type="PRINTS" id="PR00344">
    <property type="entry name" value="BCTRLSENSOR"/>
</dbReference>
<feature type="coiled-coil region" evidence="15">
    <location>
        <begin position="142"/>
        <end position="169"/>
    </location>
</feature>
<comment type="catalytic activity">
    <reaction evidence="1">
        <text>ATP + protein L-histidine = ADP + protein N-phospho-L-histidine.</text>
        <dbReference type="EC" id="2.7.13.3"/>
    </reaction>
</comment>
<dbReference type="EC" id="2.7.13.3" evidence="4"/>
<evidence type="ECO:0000259" key="17">
    <source>
        <dbReference type="PROSITE" id="PS50110"/>
    </source>
</evidence>
<reference evidence="18" key="1">
    <citation type="journal article" date="2015" name="Genome Announc.">
        <title>Draft Genome Sequence of Tolypothrix boutellei Strain VB521301.</title>
        <authorList>
            <person name="Chandrababunaidu M.M."/>
            <person name="Singh D."/>
            <person name="Sen D."/>
            <person name="Bhan S."/>
            <person name="Das S."/>
            <person name="Gupta A."/>
            <person name="Adhikary S.P."/>
            <person name="Tripathy S."/>
        </authorList>
    </citation>
    <scope>NUCLEOTIDE SEQUENCE</scope>
    <source>
        <strain evidence="18">VB521301</strain>
    </source>
</reference>
<comment type="subcellular location">
    <subcellularLocation>
        <location evidence="2">Membrane</location>
    </subcellularLocation>
</comment>
<protein>
    <recommendedName>
        <fullName evidence="13">Circadian input-output histidine kinase CikA</fullName>
        <ecNumber evidence="4">2.7.13.3</ecNumber>
    </recommendedName>
</protein>
<dbReference type="InterPro" id="IPR011006">
    <property type="entry name" value="CheY-like_superfamily"/>
</dbReference>
<evidence type="ECO:0000256" key="15">
    <source>
        <dbReference type="SAM" id="Coils"/>
    </source>
</evidence>
<keyword evidence="8" id="KW-0418">Kinase</keyword>
<evidence type="ECO:0000256" key="14">
    <source>
        <dbReference type="PROSITE-ProRule" id="PRU00169"/>
    </source>
</evidence>
<dbReference type="PANTHER" id="PTHR45339:SF1">
    <property type="entry name" value="HYBRID SIGNAL TRANSDUCTION HISTIDINE KINASE J"/>
    <property type="match status" value="1"/>
</dbReference>